<dbReference type="InterPro" id="IPR036365">
    <property type="entry name" value="PGBD-like_sf"/>
</dbReference>
<feature type="domain" description="Peptidoglycan binding-like" evidence="9">
    <location>
        <begin position="42"/>
        <end position="94"/>
    </location>
</feature>
<evidence type="ECO:0000256" key="5">
    <source>
        <dbReference type="ARBA" id="ARBA00022801"/>
    </source>
</evidence>
<keyword evidence="6" id="KW-0749">Sporulation</keyword>
<keyword evidence="3" id="KW-0309">Germination</keyword>
<accession>A0ABY4CJ70</accession>
<evidence type="ECO:0000256" key="1">
    <source>
        <dbReference type="ARBA" id="ARBA00007010"/>
    </source>
</evidence>
<dbReference type="InterPro" id="IPR011105">
    <property type="entry name" value="Cell_wall_hydrolase_SleB"/>
</dbReference>
<dbReference type="SUPFAM" id="SSF47090">
    <property type="entry name" value="PGBD-like"/>
    <property type="match status" value="1"/>
</dbReference>
<evidence type="ECO:0000256" key="3">
    <source>
        <dbReference type="ARBA" id="ARBA00022544"/>
    </source>
</evidence>
<dbReference type="NCBIfam" id="TIGR02869">
    <property type="entry name" value="spore_SleB"/>
    <property type="match status" value="1"/>
</dbReference>
<dbReference type="InterPro" id="IPR036366">
    <property type="entry name" value="PGBDSf"/>
</dbReference>
<dbReference type="Pfam" id="PF07486">
    <property type="entry name" value="Hydrolase_2"/>
    <property type="match status" value="1"/>
</dbReference>
<evidence type="ECO:0000256" key="6">
    <source>
        <dbReference type="ARBA" id="ARBA00022969"/>
    </source>
</evidence>
<keyword evidence="4" id="KW-0732">Signal</keyword>
<comment type="similarity">
    <text evidence="1">Belongs to the SleB family.</text>
</comment>
<feature type="domain" description="Cell wall hydrolase SleB" evidence="10">
    <location>
        <begin position="167"/>
        <end position="264"/>
    </location>
</feature>
<dbReference type="RefSeq" id="WP_347437262.1">
    <property type="nucleotide sequence ID" value="NZ_CP089291.1"/>
</dbReference>
<dbReference type="Gene3D" id="6.20.240.60">
    <property type="match status" value="1"/>
</dbReference>
<dbReference type="Proteomes" id="UP000830167">
    <property type="component" value="Chromosome"/>
</dbReference>
<dbReference type="Gene3D" id="1.10.10.2520">
    <property type="entry name" value="Cell wall hydrolase SleB, domain 1"/>
    <property type="match status" value="1"/>
</dbReference>
<evidence type="ECO:0000259" key="9">
    <source>
        <dbReference type="Pfam" id="PF01471"/>
    </source>
</evidence>
<dbReference type="EMBL" id="CP089291">
    <property type="protein sequence ID" value="UOF90565.1"/>
    <property type="molecule type" value="Genomic_DNA"/>
</dbReference>
<evidence type="ECO:0000313" key="12">
    <source>
        <dbReference type="Proteomes" id="UP000830167"/>
    </source>
</evidence>
<dbReference type="Gene3D" id="1.10.101.10">
    <property type="entry name" value="PGBD-like superfamily/PGBD"/>
    <property type="match status" value="1"/>
</dbReference>
<sequence>MRYTRKFLLVFVIGLLTFAILPFQPEISQAFTPQVLVRGSQGYDVDELQGRLRYVNYYHGPMDGKFSWETYWAVRNFQRDVHIKVDGIVGPQTKMLLVSRSRNYHAGMYKTVTNAPGAANRQGFVAKRLHNSSPKKPVTADMGTYNGKFSAHDISLLAHCVYSEARGEPFIGQVAVAATVLNRLHSPLFPHTIAGILFQPGAFTSVSDGQFYLTPNASAHKAVMDAIQGLDPTGGALYYFNPATATSKWIWSRPQIKKIGQHIFTR</sequence>
<proteinExistence type="inferred from homology"/>
<evidence type="ECO:0000256" key="7">
    <source>
        <dbReference type="ARBA" id="ARBA00023316"/>
    </source>
</evidence>
<dbReference type="Pfam" id="PF01471">
    <property type="entry name" value="PG_binding_1"/>
    <property type="match status" value="1"/>
</dbReference>
<dbReference type="InterPro" id="IPR014224">
    <property type="entry name" value="Spore_cortex_SleB"/>
</dbReference>
<organism evidence="11 12">
    <name type="scientific">Fodinisporobacter ferrooxydans</name>
    <dbReference type="NCBI Taxonomy" id="2901836"/>
    <lineage>
        <taxon>Bacteria</taxon>
        <taxon>Bacillati</taxon>
        <taxon>Bacillota</taxon>
        <taxon>Bacilli</taxon>
        <taxon>Bacillales</taxon>
        <taxon>Alicyclobacillaceae</taxon>
        <taxon>Fodinisporobacter</taxon>
    </lineage>
</organism>
<dbReference type="InterPro" id="IPR002477">
    <property type="entry name" value="Peptidoglycan-bd-like"/>
</dbReference>
<keyword evidence="5" id="KW-0378">Hydrolase</keyword>
<name>A0ABY4CJ70_9BACL</name>
<evidence type="ECO:0000256" key="8">
    <source>
        <dbReference type="NCBIfam" id="TIGR02869"/>
    </source>
</evidence>
<reference evidence="11" key="1">
    <citation type="submission" date="2021-12" db="EMBL/GenBank/DDBJ databases">
        <title>Alicyclobacillaceae gen. nov., sp. nov., isolated from chalcocite enrichment system.</title>
        <authorList>
            <person name="Jiang Z."/>
        </authorList>
    </citation>
    <scope>NUCLEOTIDE SEQUENCE</scope>
    <source>
        <strain evidence="11">MYW30-H2</strain>
    </source>
</reference>
<evidence type="ECO:0000313" key="11">
    <source>
        <dbReference type="EMBL" id="UOF90565.1"/>
    </source>
</evidence>
<gene>
    <name evidence="11" type="primary">sleB</name>
    <name evidence="11" type="ORF">LSG31_22360</name>
</gene>
<dbReference type="InterPro" id="IPR042047">
    <property type="entry name" value="SleB_dom1"/>
</dbReference>
<keyword evidence="12" id="KW-1185">Reference proteome</keyword>
<evidence type="ECO:0000256" key="2">
    <source>
        <dbReference type="ARBA" id="ARBA00018364"/>
    </source>
</evidence>
<keyword evidence="7" id="KW-0961">Cell wall biogenesis/degradation</keyword>
<evidence type="ECO:0000256" key="4">
    <source>
        <dbReference type="ARBA" id="ARBA00022729"/>
    </source>
</evidence>
<evidence type="ECO:0000259" key="10">
    <source>
        <dbReference type="Pfam" id="PF07486"/>
    </source>
</evidence>
<protein>
    <recommendedName>
        <fullName evidence="2 8">Spore cortex-lytic enzyme</fullName>
    </recommendedName>
</protein>